<feature type="transmembrane region" description="Helical" evidence="1">
    <location>
        <begin position="160"/>
        <end position="181"/>
    </location>
</feature>
<feature type="transmembrane region" description="Helical" evidence="1">
    <location>
        <begin position="1375"/>
        <end position="1400"/>
    </location>
</feature>
<keyword evidence="1" id="KW-0472">Membrane</keyword>
<name>A0A6B1DAH2_9CHLR</name>
<feature type="transmembrane region" description="Helical" evidence="1">
    <location>
        <begin position="187"/>
        <end position="206"/>
    </location>
</feature>
<feature type="transmembrane region" description="Helical" evidence="1">
    <location>
        <begin position="292"/>
        <end position="316"/>
    </location>
</feature>
<feature type="transmembrane region" description="Helical" evidence="1">
    <location>
        <begin position="829"/>
        <end position="850"/>
    </location>
</feature>
<gene>
    <name evidence="3" type="ORF">F4X14_17360</name>
</gene>
<feature type="transmembrane region" description="Helical" evidence="1">
    <location>
        <begin position="977"/>
        <end position="999"/>
    </location>
</feature>
<feature type="transmembrane region" description="Helical" evidence="1">
    <location>
        <begin position="1189"/>
        <end position="1207"/>
    </location>
</feature>
<sequence>MGQFAHSPSAAAGAEFQSWSGGTDWIRMQADSRKSTTLVAYVILGAIILAGLALRSWNVRFDGGLNSHPDERSTTCFYAPTIGWPSSVDEFLDPRRSPLNPLWDRQNDRRRSFTYGHFPLYLGILTGEVLSDLAKPAGLLPLPARSIEIMARANTACEGVAVAGRLMMALLDTVTVFLLFLLGRRLYGTYGGILAAALYAFTAQAVQLSHFFAMDPASTTFVVLAVYGGVLMVQERSWRGVLLAGIGAGLAVSSKFSALPVLAVPLTAVFFAEWRGESQTKAVGERRGKGSAFYSFLVAMLAAAIVFFITSPYAVLDWLSFIQATLVEQGRMVRGVADLPFTRQYRNTVPYLYFIEQQVVWGMGLPLGLTALAGSAWALGKAVLFRAKGGELVVWAWLVPYFGITGAFMAKFNRYMSPVLPFVLLFTAGLIVWLLQVRVSPRYRLAARLPAVLLALIATGGGLFWTLAFTNGVYASEHTWVSASRWVYANAPAGSIILWESWDDPLPKSLPGEPGMDMGSHGLRHIDWSPYEEDTEEKYEILREKLQEADYIIYSSKRIYDSVDELPARYPMTIRYYDLMFSERLGFVHAANFETPPSLLGLTFRDHSADESWSLYDHPRVSIFAKERALSSAEIDGLLKGSWEGAVHWDRGRDPPLSSILNAIGLGSAPESQDRGLINIALALVQGQGIPEGSGQEPVDSGERSRPSLLLESPLRELPLVDNYRWNTVASNAHWLAVGWWWLVVSTLGWIAWPLAFVLFRGLRDRGFLLAKTVGWLVSGWLLWVFASSGLAQNTVRNAWLVAAIFALVSAGILFFTRRDVLSFVRRMWGVLLIGEVLFAASFLFFVLIRRANPDIWQPWFGGEKFMEFAFLNGILRSPYFPPVDPHFAGGYINYYYYGIYLVGYVIKLTGIYAEVAFNLAIPTLFALTVVNAFAVVYSAGIMQPRRSRTGRQSGAQSHGRPYVQERPWHEGIGGALLAPLFVAIFGNLAGFGQLVLALRNVSQSTFASSVPGLETAVHAVSGLWRVIVYDAALPGFDFWSPSRVIPHTINEFPYWSFTYADLHPHMIGIPFSLFFVALVLTILHSYNITWRQNWRYGALLAGGLAFTLGVLAAVNLWDLPAYLGLGVLTLAVALYRRRGRLHVVPVVGLGLAVAGGAYLLFLPFFGSYANVAASGIGLVRAPDELGKWAQIWGFFAFVIFTWLLVGQGELRRLRFLKVHRLLVHRPTVVYFTGVVLLPVLFLSSLLLLLLSNQTVLAICLPAVGLCVSHFWRRERTADTGTVCAALLAVTGLAILAGTQIVYLKDHLQGGDAYRMNTLFKFYNQVWVLWGVAAAIALPKIFSRFGSMVRYRTPDRGLLSVPEGSGGVQPFFRPVLGLIQGAWGLLFLFLLFASLVYPLLGTPARLAQRFPGWRPPIGTLNGMAFMENGVYHWPDSGNAIELRYDWEAIQWLLENVRGNLVLAESAQLDYYRAGGTRVASLTGLSGLLGMHAGEQRYKEDVGKRHGKLSEFWNTEDIDQVEALIDELEIGLIYVGQLERHQHPDADSRLEQLEDSGLLKSVYRNPEVTIYAVPSHIQGQLEGQ</sequence>
<dbReference type="Pfam" id="PF10060">
    <property type="entry name" value="DUF2298"/>
    <property type="match status" value="1"/>
</dbReference>
<dbReference type="PANTHER" id="PTHR10790:SF51">
    <property type="entry name" value="TETRATRICOPEPTIDE REPEAT PROTEIN"/>
    <property type="match status" value="1"/>
</dbReference>
<dbReference type="Pfam" id="PF13231">
    <property type="entry name" value="PMT_2"/>
    <property type="match status" value="1"/>
</dbReference>
<keyword evidence="1" id="KW-0812">Transmembrane</keyword>
<dbReference type="InterPro" id="IPR018746">
    <property type="entry name" value="DUF2298"/>
</dbReference>
<proteinExistence type="predicted"/>
<feature type="transmembrane region" description="Helical" evidence="1">
    <location>
        <begin position="38"/>
        <end position="57"/>
    </location>
</feature>
<feature type="domain" description="Glycosyltransferase RgtA/B/C/D-like" evidence="2">
    <location>
        <begin position="162"/>
        <end position="272"/>
    </location>
</feature>
<comment type="caution">
    <text evidence="3">The sequence shown here is derived from an EMBL/GenBank/DDBJ whole genome shotgun (WGS) entry which is preliminary data.</text>
</comment>
<feature type="transmembrane region" description="Helical" evidence="1">
    <location>
        <begin position="447"/>
        <end position="468"/>
    </location>
</feature>
<accession>A0A6B1DAH2</accession>
<feature type="transmembrane region" description="Helical" evidence="1">
    <location>
        <begin position="1284"/>
        <end position="1304"/>
    </location>
</feature>
<feature type="transmembrane region" description="Helical" evidence="1">
    <location>
        <begin position="1144"/>
        <end position="1169"/>
    </location>
</feature>
<feature type="transmembrane region" description="Helical" evidence="1">
    <location>
        <begin position="920"/>
        <end position="943"/>
    </location>
</feature>
<feature type="transmembrane region" description="Helical" evidence="1">
    <location>
        <begin position="1228"/>
        <end position="1249"/>
    </location>
</feature>
<evidence type="ECO:0000259" key="2">
    <source>
        <dbReference type="Pfam" id="PF13231"/>
    </source>
</evidence>
<organism evidence="3">
    <name type="scientific">Caldilineaceae bacterium SB0661_bin_32</name>
    <dbReference type="NCBI Taxonomy" id="2605255"/>
    <lineage>
        <taxon>Bacteria</taxon>
        <taxon>Bacillati</taxon>
        <taxon>Chloroflexota</taxon>
        <taxon>Caldilineae</taxon>
        <taxon>Caldilineales</taxon>
        <taxon>Caldilineaceae</taxon>
    </lineage>
</organism>
<feature type="transmembrane region" description="Helical" evidence="1">
    <location>
        <begin position="1097"/>
        <end position="1114"/>
    </location>
</feature>
<keyword evidence="1" id="KW-1133">Transmembrane helix</keyword>
<feature type="transmembrane region" description="Helical" evidence="1">
    <location>
        <begin position="240"/>
        <end position="271"/>
    </location>
</feature>
<evidence type="ECO:0000256" key="1">
    <source>
        <dbReference type="SAM" id="Phobius"/>
    </source>
</evidence>
<feature type="transmembrane region" description="Helical" evidence="1">
    <location>
        <begin position="415"/>
        <end position="435"/>
    </location>
</feature>
<reference evidence="3" key="1">
    <citation type="submission" date="2019-09" db="EMBL/GenBank/DDBJ databases">
        <title>Characterisation of the sponge microbiome using genome-centric metagenomics.</title>
        <authorList>
            <person name="Engelberts J.P."/>
            <person name="Robbins S.J."/>
            <person name="De Goeij J.M."/>
            <person name="Aranda M."/>
            <person name="Bell S.C."/>
            <person name="Webster N.S."/>
        </authorList>
    </citation>
    <scope>NUCLEOTIDE SEQUENCE</scope>
    <source>
        <strain evidence="3">SB0661_bin_32</strain>
    </source>
</reference>
<feature type="transmembrane region" description="Helical" evidence="1">
    <location>
        <begin position="1063"/>
        <end position="1085"/>
    </location>
</feature>
<dbReference type="EMBL" id="VXMH01000095">
    <property type="protein sequence ID" value="MYC96738.1"/>
    <property type="molecule type" value="Genomic_DNA"/>
</dbReference>
<feature type="transmembrane region" description="Helical" evidence="1">
    <location>
        <begin position="1324"/>
        <end position="1342"/>
    </location>
</feature>
<feature type="transmembrane region" description="Helical" evidence="1">
    <location>
        <begin position="895"/>
        <end position="914"/>
    </location>
</feature>
<feature type="transmembrane region" description="Helical" evidence="1">
    <location>
        <begin position="740"/>
        <end position="760"/>
    </location>
</feature>
<dbReference type="PANTHER" id="PTHR10790">
    <property type="entry name" value="TPR-DOMAIN CONTAINING PROTEIN"/>
    <property type="match status" value="1"/>
</dbReference>
<feature type="transmembrane region" description="Helical" evidence="1">
    <location>
        <begin position="767"/>
        <end position="787"/>
    </location>
</feature>
<feature type="transmembrane region" description="Helical" evidence="1">
    <location>
        <begin position="359"/>
        <end position="380"/>
    </location>
</feature>
<protein>
    <recommendedName>
        <fullName evidence="2">Glycosyltransferase RgtA/B/C/D-like domain-containing protein</fullName>
    </recommendedName>
</protein>
<feature type="transmembrane region" description="Helical" evidence="1">
    <location>
        <begin position="392"/>
        <end position="409"/>
    </location>
</feature>
<feature type="transmembrane region" description="Helical" evidence="1">
    <location>
        <begin position="799"/>
        <end position="817"/>
    </location>
</feature>
<dbReference type="InterPro" id="IPR038731">
    <property type="entry name" value="RgtA/B/C-like"/>
</dbReference>
<feature type="transmembrane region" description="Helical" evidence="1">
    <location>
        <begin position="1120"/>
        <end position="1137"/>
    </location>
</feature>
<evidence type="ECO:0000313" key="3">
    <source>
        <dbReference type="EMBL" id="MYC96738.1"/>
    </source>
</evidence>
<feature type="transmembrane region" description="Helical" evidence="1">
    <location>
        <begin position="1255"/>
        <end position="1272"/>
    </location>
</feature>
<dbReference type="NCBIfam" id="TIGR03662">
    <property type="entry name" value="Chlor_Arch_YYY"/>
    <property type="match status" value="1"/>
</dbReference>